<evidence type="ECO:0000256" key="1">
    <source>
        <dbReference type="ARBA" id="ARBA00022490"/>
    </source>
</evidence>
<dbReference type="SUPFAM" id="SSF51735">
    <property type="entry name" value="NAD(P)-binding Rossmann-fold domains"/>
    <property type="match status" value="1"/>
</dbReference>
<feature type="active site" evidence="5">
    <location>
        <position position="212"/>
    </location>
</feature>
<dbReference type="InterPro" id="IPR006140">
    <property type="entry name" value="D-isomer_DH_NAD-bd"/>
</dbReference>
<comment type="subcellular location">
    <subcellularLocation>
        <location evidence="5">Cytoplasm</location>
    </subcellularLocation>
</comment>
<dbReference type="GO" id="GO:0016618">
    <property type="term" value="F:hydroxypyruvate reductase [NAD(P)H] activity"/>
    <property type="evidence" value="ECO:0007669"/>
    <property type="project" value="TreeGrafter"/>
</dbReference>
<feature type="binding site" evidence="5">
    <location>
        <position position="149"/>
    </location>
    <ligand>
        <name>NAD(+)</name>
        <dbReference type="ChEBI" id="CHEBI:57540"/>
    </ligand>
</feature>
<comment type="caution">
    <text evidence="5">Lacks conserved residue(s) required for the propagation of feature annotation.</text>
</comment>
<dbReference type="Pfam" id="PF00389">
    <property type="entry name" value="2-Hacid_dh"/>
    <property type="match status" value="1"/>
</dbReference>
<dbReference type="HOGENOM" id="CLU_019796_4_0_10"/>
<organism evidence="8 9">
    <name type="scientific">Porphyromonas catoniae F0037</name>
    <dbReference type="NCBI Taxonomy" id="1127696"/>
    <lineage>
        <taxon>Bacteria</taxon>
        <taxon>Pseudomonadati</taxon>
        <taxon>Bacteroidota</taxon>
        <taxon>Bacteroidia</taxon>
        <taxon>Bacteroidales</taxon>
        <taxon>Porphyromonadaceae</taxon>
        <taxon>Porphyromonas</taxon>
    </lineage>
</organism>
<evidence type="ECO:0000259" key="7">
    <source>
        <dbReference type="Pfam" id="PF02826"/>
    </source>
</evidence>
<evidence type="ECO:0000313" key="8">
    <source>
        <dbReference type="EMBL" id="EKY00602.1"/>
    </source>
</evidence>
<evidence type="ECO:0000259" key="6">
    <source>
        <dbReference type="Pfam" id="PF00389"/>
    </source>
</evidence>
<reference evidence="8 9" key="1">
    <citation type="submission" date="2012-05" db="EMBL/GenBank/DDBJ databases">
        <authorList>
            <person name="Weinstock G."/>
            <person name="Sodergren E."/>
            <person name="Lobos E.A."/>
            <person name="Fulton L."/>
            <person name="Fulton R."/>
            <person name="Courtney L."/>
            <person name="Fronick C."/>
            <person name="O'Laughlin M."/>
            <person name="Godfrey J."/>
            <person name="Wilson R.M."/>
            <person name="Miner T."/>
            <person name="Farmer C."/>
            <person name="Delehaunty K."/>
            <person name="Cordes M."/>
            <person name="Minx P."/>
            <person name="Tomlinson C."/>
            <person name="Chen J."/>
            <person name="Wollam A."/>
            <person name="Pepin K.H."/>
            <person name="Bhonagiri V."/>
            <person name="Zhang X."/>
            <person name="Suruliraj S."/>
            <person name="Warren W."/>
            <person name="Mitreva M."/>
            <person name="Mardis E.R."/>
            <person name="Wilson R.K."/>
        </authorList>
    </citation>
    <scope>NUCLEOTIDE SEQUENCE [LARGE SCALE GENOMIC DNA]</scope>
    <source>
        <strain evidence="8 9">F0037</strain>
    </source>
</reference>
<dbReference type="Proteomes" id="UP000010408">
    <property type="component" value="Unassembled WGS sequence"/>
</dbReference>
<dbReference type="InterPro" id="IPR050223">
    <property type="entry name" value="D-isomer_2-hydroxyacid_DH"/>
</dbReference>
<dbReference type="UniPathway" id="UPA00244">
    <property type="reaction ID" value="UER00310"/>
</dbReference>
<feature type="active site" description="Proton donor" evidence="5">
    <location>
        <position position="258"/>
    </location>
</feature>
<protein>
    <recommendedName>
        <fullName evidence="5">Erythronate-4-phosphate dehydrogenase</fullName>
        <ecNumber evidence="5">1.1.1.290</ecNumber>
    </recommendedName>
</protein>
<dbReference type="EMBL" id="AMEQ01000037">
    <property type="protein sequence ID" value="EKY00602.1"/>
    <property type="molecule type" value="Genomic_DNA"/>
</dbReference>
<dbReference type="InterPro" id="IPR036291">
    <property type="entry name" value="NAD(P)-bd_dom_sf"/>
</dbReference>
<keyword evidence="1 5" id="KW-0963">Cytoplasm</keyword>
<dbReference type="Gene3D" id="3.30.1370.170">
    <property type="match status" value="1"/>
</dbReference>
<evidence type="ECO:0000256" key="4">
    <source>
        <dbReference type="ARBA" id="ARBA00023096"/>
    </source>
</evidence>
<sequence length="376" mass="41338">MKKPQLIIDSSLPYLSTLAEEVGEVIRLDSTDFTSERIKNADALLIRSVVQCNEALLGGSSVRVIASATAGFDHIDTTYCEGHHIHWHNSPGCNALGVVQYVLSALSLWSIQRGEVLQGKTIGIIGVGNVGGRLADRVTALGLRPLLYDPPRAEHEGTEGFTTSLETLLTESDIITLHVPLTKDGRYPTQGMVDRAFLKRCSRRPLLINACRGGVTPSMALHEALDEGWIRDVVLDCWEGEPTIDGRLARKAFIATPHIAGWTADGKWRGSRMALEAICDDLALNKPKGLWDASCLPTPSTPMIDLSCYPKGERVRRALLHTANPSATTQELQATPQDFNRLRKSYLFPREASAYHIVGYSEAEEQILKQLDFNLS</sequence>
<comment type="caution">
    <text evidence="8">The sequence shown here is derived from an EMBL/GenBank/DDBJ whole genome shotgun (WGS) entry which is preliminary data.</text>
</comment>
<feature type="domain" description="D-isomer specific 2-hydroxyacid dehydrogenase NAD-binding" evidence="7">
    <location>
        <begin position="113"/>
        <end position="260"/>
    </location>
</feature>
<comment type="catalytic activity">
    <reaction evidence="5">
        <text>4-phospho-D-erythronate + NAD(+) = (R)-3-hydroxy-2-oxo-4-phosphooxybutanoate + NADH + H(+)</text>
        <dbReference type="Rhea" id="RHEA:18829"/>
        <dbReference type="ChEBI" id="CHEBI:15378"/>
        <dbReference type="ChEBI" id="CHEBI:57540"/>
        <dbReference type="ChEBI" id="CHEBI:57945"/>
        <dbReference type="ChEBI" id="CHEBI:58538"/>
        <dbReference type="ChEBI" id="CHEBI:58766"/>
        <dbReference type="EC" id="1.1.1.290"/>
    </reaction>
</comment>
<dbReference type="GO" id="GO:0051287">
    <property type="term" value="F:NAD binding"/>
    <property type="evidence" value="ECO:0007669"/>
    <property type="project" value="InterPro"/>
</dbReference>
<feature type="active site" evidence="5">
    <location>
        <position position="241"/>
    </location>
</feature>
<keyword evidence="2 5" id="KW-0560">Oxidoreductase</keyword>
<dbReference type="CDD" id="cd12158">
    <property type="entry name" value="ErythrP_dh"/>
    <property type="match status" value="1"/>
</dbReference>
<dbReference type="GO" id="GO:0033711">
    <property type="term" value="F:4-phosphoerythronate dehydrogenase activity"/>
    <property type="evidence" value="ECO:0007669"/>
    <property type="project" value="UniProtKB-EC"/>
</dbReference>
<gene>
    <name evidence="5" type="primary">pdxB</name>
    <name evidence="8" type="ORF">HMPREF9134_01339</name>
</gene>
<dbReference type="PANTHER" id="PTHR10996">
    <property type="entry name" value="2-HYDROXYACID DEHYDROGENASE-RELATED"/>
    <property type="match status" value="1"/>
</dbReference>
<comment type="similarity">
    <text evidence="5">Belongs to the D-isomer specific 2-hydroxyacid dehydrogenase family. PdxB subfamily.</text>
</comment>
<dbReference type="InterPro" id="IPR038251">
    <property type="entry name" value="PdxB_dimer_sf"/>
</dbReference>
<dbReference type="eggNOG" id="COG0111">
    <property type="taxonomic scope" value="Bacteria"/>
</dbReference>
<dbReference type="AlphaFoldDB" id="L1NBL6"/>
<dbReference type="GO" id="GO:0030267">
    <property type="term" value="F:glyoxylate reductase (NADPH) activity"/>
    <property type="evidence" value="ECO:0007669"/>
    <property type="project" value="TreeGrafter"/>
</dbReference>
<dbReference type="SUPFAM" id="SSF52283">
    <property type="entry name" value="Formate/glycerate dehydrogenase catalytic domain-like"/>
    <property type="match status" value="1"/>
</dbReference>
<dbReference type="EC" id="1.1.1.290" evidence="5"/>
<evidence type="ECO:0000256" key="3">
    <source>
        <dbReference type="ARBA" id="ARBA00023027"/>
    </source>
</evidence>
<dbReference type="InterPro" id="IPR006139">
    <property type="entry name" value="D-isomer_2_OHA_DH_cat_dom"/>
</dbReference>
<dbReference type="Pfam" id="PF02826">
    <property type="entry name" value="2-Hacid_dh_C"/>
    <property type="match status" value="1"/>
</dbReference>
<dbReference type="GO" id="GO:0005829">
    <property type="term" value="C:cytosol"/>
    <property type="evidence" value="ECO:0007669"/>
    <property type="project" value="TreeGrafter"/>
</dbReference>
<dbReference type="InterPro" id="IPR020921">
    <property type="entry name" value="Erythronate-4-P_DHase"/>
</dbReference>
<feature type="domain" description="D-isomer specific 2-hydroxyacid dehydrogenase catalytic" evidence="6">
    <location>
        <begin position="19"/>
        <end position="279"/>
    </location>
</feature>
<dbReference type="PATRIC" id="fig|1127696.3.peg.1208"/>
<dbReference type="RefSeq" id="WP_005467414.1">
    <property type="nucleotide sequence ID" value="NZ_KB291032.1"/>
</dbReference>
<dbReference type="GO" id="GO:0008615">
    <property type="term" value="P:pyridoxine biosynthetic process"/>
    <property type="evidence" value="ECO:0007669"/>
    <property type="project" value="UniProtKB-UniRule"/>
</dbReference>
<feature type="binding site" evidence="5">
    <location>
        <position position="69"/>
    </location>
    <ligand>
        <name>substrate</name>
    </ligand>
</feature>
<evidence type="ECO:0000256" key="2">
    <source>
        <dbReference type="ARBA" id="ARBA00023002"/>
    </source>
</evidence>
<accession>L1NBL6</accession>
<dbReference type="PANTHER" id="PTHR10996:SF178">
    <property type="entry name" value="2-HYDROXYACID DEHYDROGENASE YGL185C-RELATED"/>
    <property type="match status" value="1"/>
</dbReference>
<name>L1NBL6_9PORP</name>
<feature type="binding site" evidence="5">
    <location>
        <position position="48"/>
    </location>
    <ligand>
        <name>substrate</name>
    </ligand>
</feature>
<comment type="subunit">
    <text evidence="5">Homodimer.</text>
</comment>
<dbReference type="Gene3D" id="3.40.50.720">
    <property type="entry name" value="NAD(P)-binding Rossmann-like Domain"/>
    <property type="match status" value="2"/>
</dbReference>
<comment type="pathway">
    <text evidence="5">Cofactor biosynthesis; pyridoxine 5'-phosphate biosynthesis; pyridoxine 5'-phosphate from D-erythrose 4-phosphate: step 2/5.</text>
</comment>
<comment type="function">
    <text evidence="5">Catalyzes the oxidation of erythronate-4-phosphate to 3-hydroxy-2-oxo-4-phosphonooxybutanoate.</text>
</comment>
<evidence type="ECO:0000256" key="5">
    <source>
        <dbReference type="HAMAP-Rule" id="MF_01825"/>
    </source>
</evidence>
<dbReference type="HAMAP" id="MF_01825">
    <property type="entry name" value="PdxB"/>
    <property type="match status" value="1"/>
</dbReference>
<evidence type="ECO:0000313" key="9">
    <source>
        <dbReference type="Proteomes" id="UP000010408"/>
    </source>
</evidence>
<proteinExistence type="inferred from homology"/>
<feature type="binding site" evidence="5">
    <location>
        <position position="236"/>
    </location>
    <ligand>
        <name>NAD(+)</name>
        <dbReference type="ChEBI" id="CHEBI:57540"/>
    </ligand>
</feature>
<dbReference type="STRING" id="1127696.HMPREF9134_01339"/>
<feature type="binding site" evidence="5">
    <location>
        <position position="261"/>
    </location>
    <ligand>
        <name>NAD(+)</name>
        <dbReference type="ChEBI" id="CHEBI:57540"/>
    </ligand>
</feature>
<keyword evidence="3 5" id="KW-0520">NAD</keyword>
<keyword evidence="4 5" id="KW-0664">Pyridoxine biosynthesis</keyword>